<dbReference type="RefSeq" id="WP_048423590.1">
    <property type="nucleotide sequence ID" value="NZ_JYNU01000015.1"/>
</dbReference>
<keyword evidence="2 4" id="KW-0378">Hydrolase</keyword>
<protein>
    <submittedName>
        <fullName evidence="4">Alpha/beta hydrolase family protein</fullName>
    </submittedName>
</protein>
<dbReference type="AlphaFoldDB" id="A0A0J6W1Z8"/>
<dbReference type="PANTHER" id="PTHR22946:SF9">
    <property type="entry name" value="POLYKETIDE TRANSFERASE AF380"/>
    <property type="match status" value="1"/>
</dbReference>
<evidence type="ECO:0000313" key="5">
    <source>
        <dbReference type="Proteomes" id="UP000036313"/>
    </source>
</evidence>
<dbReference type="SUPFAM" id="SSF53474">
    <property type="entry name" value="alpha/beta-Hydrolases"/>
    <property type="match status" value="1"/>
</dbReference>
<evidence type="ECO:0000313" key="4">
    <source>
        <dbReference type="EMBL" id="KMO75763.1"/>
    </source>
</evidence>
<dbReference type="InterPro" id="IPR000383">
    <property type="entry name" value="Xaa-Pro-like_dom"/>
</dbReference>
<evidence type="ECO:0000256" key="1">
    <source>
        <dbReference type="ARBA" id="ARBA00008645"/>
    </source>
</evidence>
<dbReference type="Proteomes" id="UP000036313">
    <property type="component" value="Unassembled WGS sequence"/>
</dbReference>
<proteinExistence type="inferred from homology"/>
<dbReference type="PANTHER" id="PTHR22946">
    <property type="entry name" value="DIENELACTONE HYDROLASE DOMAIN-CONTAINING PROTEIN-RELATED"/>
    <property type="match status" value="1"/>
</dbReference>
<dbReference type="ESTHER" id="9myco-a0a0j6w1z8">
    <property type="family name" value="Xaa-Pro-like_dom"/>
</dbReference>
<organism evidence="4 5">
    <name type="scientific">Mycolicibacterium obuense</name>
    <dbReference type="NCBI Taxonomy" id="1807"/>
    <lineage>
        <taxon>Bacteria</taxon>
        <taxon>Bacillati</taxon>
        <taxon>Actinomycetota</taxon>
        <taxon>Actinomycetes</taxon>
        <taxon>Mycobacteriales</taxon>
        <taxon>Mycobacteriaceae</taxon>
        <taxon>Mycolicibacterium</taxon>
    </lineage>
</organism>
<dbReference type="Pfam" id="PF02129">
    <property type="entry name" value="Peptidase_S15"/>
    <property type="match status" value="1"/>
</dbReference>
<accession>A0A0J6W1Z8</accession>
<reference evidence="4 5" key="1">
    <citation type="journal article" date="2015" name="Genome Biol. Evol.">
        <title>Characterization of Three Mycobacterium spp. with Potential Use in Bioremediation by Genome Sequencing and Comparative Genomics.</title>
        <authorList>
            <person name="Das S."/>
            <person name="Pettersson B.M."/>
            <person name="Behra P.R."/>
            <person name="Ramesh M."/>
            <person name="Dasgupta S."/>
            <person name="Bhattacharya A."/>
            <person name="Kirsebom L.A."/>
        </authorList>
    </citation>
    <scope>NUCLEOTIDE SEQUENCE [LARGE SCALE GENOMIC DNA]</scope>
    <source>
        <strain evidence="4 5">DSM 44075</strain>
    </source>
</reference>
<dbReference type="EMBL" id="JYNU01000015">
    <property type="protein sequence ID" value="KMO75763.1"/>
    <property type="molecule type" value="Genomic_DNA"/>
</dbReference>
<feature type="domain" description="Xaa-Pro dipeptidyl-peptidase-like" evidence="3">
    <location>
        <begin position="14"/>
        <end position="145"/>
    </location>
</feature>
<sequence>MTTPEDVRIPAGADQLAAYLYRPAGSGPTAQAPCIVMAHGFTATRDDGLPEYAEAFCQAGYVVVVFDYRGFGASTGTPRQLLDIGMQQTDYHTVVAWARRLDGVDPDRIALWGSSFSGGHVLAVAAADARVAAVVSQAPFTDGLATLRVQPPAFVPKALVAGVRDQLGAWRGRPPHLLPAVGTPGAFAAMTSPDAQPGFEAIVGAESLWRNEFSARVGLRLGLYRPGAKTAHLEMPLLICVCDDDKVTPPGPTVRAAQRAPRGELLHYPYGHFDIYHDPRVKADQVAFLQRAVPVRHE</sequence>
<comment type="caution">
    <text evidence="4">The sequence shown here is derived from an EMBL/GenBank/DDBJ whole genome shotgun (WGS) entry which is preliminary data.</text>
</comment>
<dbReference type="InterPro" id="IPR029058">
    <property type="entry name" value="AB_hydrolase_fold"/>
</dbReference>
<dbReference type="InterPro" id="IPR050261">
    <property type="entry name" value="FrsA_esterase"/>
</dbReference>
<dbReference type="PATRIC" id="fig|1807.14.peg.2876"/>
<evidence type="ECO:0000256" key="2">
    <source>
        <dbReference type="ARBA" id="ARBA00022801"/>
    </source>
</evidence>
<name>A0A0J6W1Z8_9MYCO</name>
<dbReference type="Gene3D" id="3.40.50.1820">
    <property type="entry name" value="alpha/beta hydrolase"/>
    <property type="match status" value="1"/>
</dbReference>
<gene>
    <name evidence="4" type="ORF">MOBUDSM44075_02852</name>
</gene>
<evidence type="ECO:0000259" key="3">
    <source>
        <dbReference type="Pfam" id="PF02129"/>
    </source>
</evidence>
<dbReference type="GO" id="GO:0052689">
    <property type="term" value="F:carboxylic ester hydrolase activity"/>
    <property type="evidence" value="ECO:0007669"/>
    <property type="project" value="UniProtKB-ARBA"/>
</dbReference>
<comment type="similarity">
    <text evidence="1">Belongs to the AB hydrolase superfamily.</text>
</comment>